<proteinExistence type="predicted"/>
<accession>A0A1E3VQ18</accession>
<name>A0A1E3VQ18_9HYPH</name>
<dbReference type="SUPFAM" id="SSF52540">
    <property type="entry name" value="P-loop containing nucleoside triphosphate hydrolases"/>
    <property type="match status" value="1"/>
</dbReference>
<dbReference type="NCBIfam" id="TIGR02786">
    <property type="entry name" value="addB_alphas"/>
    <property type="match status" value="1"/>
</dbReference>
<dbReference type="InterPro" id="IPR027417">
    <property type="entry name" value="P-loop_NTPase"/>
</dbReference>
<evidence type="ECO:0000256" key="1">
    <source>
        <dbReference type="SAM" id="MobiDB-lite"/>
    </source>
</evidence>
<dbReference type="RefSeq" id="WP_158007359.1">
    <property type="nucleotide sequence ID" value="NZ_LPWE01000010.1"/>
</dbReference>
<sequence length="724" mass="77652">MPAICPRRAAPNRACSTCRRPQSICRRGARRAPCAKPFCKIRRRSLLLPRILALGHADEDEALILDADRFAEADGTLGIPAIEPTARLIALTQMILAWSRGLAAGTLGTEVPMPMTPAQATSLAGDLAALMDSAESEEVDLAALETLVPEELAAHWAETVDFLTIVTEQWPAYLNEIGLVSPVGRRNLLMAQETARLAAGSPYPAIAAGSTGTVPATARLLQTIAHLPNGAVVLPGLDLLLESESWETLPRHPEHPQAGMAELLTKLGATREEVAIVPGSDPGPAAEARLRLASETLRPAETTERWPQAFEGVGEGPESDLAEALKGLSLVAAPTAHDEAEAIALILRACIEEPGKTAALVTPDRELARRVAARLRDYGLAIDDSAGTPVRRTLPGAFLDLVLAAAESDFAPPDLMALLKHPLTRLSRPAGEIRHMGRALERAVFRENYLGRGLADAARALENLDHRVPVTKPEAAAASTLVEALQAAFAPLTDLFEGSAPHDAASLVRAHTAAAEALARDETGALPLWGGDAGEALTVLLSRLIEDGGGFEMRAREYPAVYRTLLAGHAVRPTRPAHPRLFIWGQMEARLQQPDLMVLGGLNEGTWPKPQDSDPWLNRPMRERLGLSSPERRIGLAAHDFAQALGAKSVVLSHALKVEGVPTVPSRWLQRLQALVDAAKLNEALAPSQDWIAWARDRDAIDDDDFKPAERPRPRPPVARGRGA</sequence>
<comment type="caution">
    <text evidence="2">The sequence shown here is derived from an EMBL/GenBank/DDBJ whole genome shotgun (WGS) entry which is preliminary data.</text>
</comment>
<feature type="region of interest" description="Disordered" evidence="1">
    <location>
        <begin position="702"/>
        <end position="724"/>
    </location>
</feature>
<evidence type="ECO:0000313" key="2">
    <source>
        <dbReference type="EMBL" id="ODR95625.1"/>
    </source>
</evidence>
<dbReference type="InterPro" id="IPR014153">
    <property type="entry name" value="Ds_break_AddB"/>
</dbReference>
<keyword evidence="3" id="KW-1185">Reference proteome</keyword>
<gene>
    <name evidence="2" type="ORF">AUC70_01645</name>
</gene>
<dbReference type="EMBL" id="LPWE01000010">
    <property type="protein sequence ID" value="ODR95625.1"/>
    <property type="molecule type" value="Genomic_DNA"/>
</dbReference>
<organism evidence="2 3">
    <name type="scientific">Methyloceanibacter stevinii</name>
    <dbReference type="NCBI Taxonomy" id="1774970"/>
    <lineage>
        <taxon>Bacteria</taxon>
        <taxon>Pseudomonadati</taxon>
        <taxon>Pseudomonadota</taxon>
        <taxon>Alphaproteobacteria</taxon>
        <taxon>Hyphomicrobiales</taxon>
        <taxon>Hyphomicrobiaceae</taxon>
        <taxon>Methyloceanibacter</taxon>
    </lineage>
</organism>
<dbReference type="AlphaFoldDB" id="A0A1E3VQ18"/>
<reference evidence="2 3" key="1">
    <citation type="journal article" date="2016" name="Environ. Microbiol.">
        <title>New Methyloceanibacter diversity from North Sea sediments includes methanotroph containing solely the soluble methane monooxygenase.</title>
        <authorList>
            <person name="Vekeman B."/>
            <person name="Kerckhof F.M."/>
            <person name="Cremers G."/>
            <person name="de Vos P."/>
            <person name="Vandamme P."/>
            <person name="Boon N."/>
            <person name="Op den Camp H.J."/>
            <person name="Heylen K."/>
        </authorList>
    </citation>
    <scope>NUCLEOTIDE SEQUENCE [LARGE SCALE GENOMIC DNA]</scope>
    <source>
        <strain evidence="2 3">R-67176</strain>
    </source>
</reference>
<protein>
    <recommendedName>
        <fullName evidence="4">Double-strand break repair protein AddB</fullName>
    </recommendedName>
</protein>
<dbReference type="Proteomes" id="UP000094172">
    <property type="component" value="Unassembled WGS sequence"/>
</dbReference>
<dbReference type="STRING" id="1774970.AUC70_01645"/>
<evidence type="ECO:0000313" key="3">
    <source>
        <dbReference type="Proteomes" id="UP000094172"/>
    </source>
</evidence>
<evidence type="ECO:0008006" key="4">
    <source>
        <dbReference type="Google" id="ProtNLM"/>
    </source>
</evidence>